<dbReference type="GO" id="GO:0005829">
    <property type="term" value="C:cytosol"/>
    <property type="evidence" value="ECO:0007669"/>
    <property type="project" value="TreeGrafter"/>
</dbReference>
<evidence type="ECO:0000256" key="4">
    <source>
        <dbReference type="ARBA" id="ARBA00002284"/>
    </source>
</evidence>
<comment type="cofactor">
    <cofactor evidence="20">
        <name>Zn(2+)</name>
        <dbReference type="ChEBI" id="CHEBI:29105"/>
    </cofactor>
    <text evidence="20">Binds 1 zinc ion per subunit.</text>
</comment>
<dbReference type="PANTHER" id="PTHR21327">
    <property type="entry name" value="GTP CYCLOHYDROLASE II-RELATED"/>
    <property type="match status" value="1"/>
</dbReference>
<dbReference type="NCBIfam" id="TIGR00505">
    <property type="entry name" value="ribA"/>
    <property type="match status" value="1"/>
</dbReference>
<protein>
    <recommendedName>
        <fullName evidence="20">GTP cyclohydrolase-2</fullName>
        <ecNumber evidence="20">3.5.4.25</ecNumber>
    </recommendedName>
    <alternativeName>
        <fullName evidence="20">GTP cyclohydrolase II</fullName>
    </alternativeName>
</protein>
<dbReference type="EMBL" id="JQCQ01000019">
    <property type="protein sequence ID" value="KRO24889.1"/>
    <property type="molecule type" value="Genomic_DNA"/>
</dbReference>
<dbReference type="SUPFAM" id="SSF55821">
    <property type="entry name" value="YrdC/RibB"/>
    <property type="match status" value="1"/>
</dbReference>
<evidence type="ECO:0000256" key="11">
    <source>
        <dbReference type="ARBA" id="ARBA00022801"/>
    </source>
</evidence>
<dbReference type="InterPro" id="IPR032677">
    <property type="entry name" value="GTP_cyclohydro_II"/>
</dbReference>
<keyword evidence="12 20" id="KW-0862">Zinc</keyword>
<evidence type="ECO:0000256" key="12">
    <source>
        <dbReference type="ARBA" id="ARBA00022833"/>
    </source>
</evidence>
<feature type="binding site" evidence="20">
    <location>
        <begin position="295"/>
        <end position="297"/>
    </location>
    <ligand>
        <name>GTP</name>
        <dbReference type="ChEBI" id="CHEBI:37565"/>
    </ligand>
</feature>
<dbReference type="SUPFAM" id="SSF142695">
    <property type="entry name" value="RibA-like"/>
    <property type="match status" value="1"/>
</dbReference>
<feature type="active site" description="Proton acceptor" evidence="20">
    <location>
        <position position="329"/>
    </location>
</feature>
<evidence type="ECO:0000256" key="2">
    <source>
        <dbReference type="ARBA" id="ARBA00001936"/>
    </source>
</evidence>
<evidence type="ECO:0000256" key="14">
    <source>
        <dbReference type="ARBA" id="ARBA00023134"/>
    </source>
</evidence>
<keyword evidence="8 20" id="KW-0686">Riboflavin biosynthesis</keyword>
<comment type="caution">
    <text evidence="22">The sequence shown here is derived from an EMBL/GenBank/DDBJ whole genome shotgun (WGS) entry which is preliminary data.</text>
</comment>
<keyword evidence="9 20" id="KW-0479">Metal-binding</keyword>
<keyword evidence="15" id="KW-0464">Manganese</keyword>
<dbReference type="FunFam" id="3.40.50.10990:FF:000001">
    <property type="entry name" value="Riboflavin biosynthesis protein RibBA"/>
    <property type="match status" value="1"/>
</dbReference>
<proteinExistence type="inferred from homology"/>
<dbReference type="Gene3D" id="3.90.870.10">
    <property type="entry name" value="DHBP synthase"/>
    <property type="match status" value="1"/>
</dbReference>
<dbReference type="RefSeq" id="WP_057799631.1">
    <property type="nucleotide sequence ID" value="NZ_BJZZ01000020.1"/>
</dbReference>
<evidence type="ECO:0000256" key="8">
    <source>
        <dbReference type="ARBA" id="ARBA00022619"/>
    </source>
</evidence>
<comment type="cofactor">
    <cofactor evidence="3">
        <name>Mg(2+)</name>
        <dbReference type="ChEBI" id="CHEBI:18420"/>
    </cofactor>
</comment>
<evidence type="ECO:0000256" key="18">
    <source>
        <dbReference type="ARBA" id="ARBA00043932"/>
    </source>
</evidence>
<feature type="binding site" evidence="20">
    <location>
        <position position="273"/>
    </location>
    <ligand>
        <name>GTP</name>
        <dbReference type="ChEBI" id="CHEBI:37565"/>
    </ligand>
</feature>
<comment type="pathway">
    <text evidence="6">Cofactor biosynthesis; riboflavin biosynthesis; 2-hydroxy-3-oxobutyl phosphate from D-ribulose 5-phosphate: step 1/1.</text>
</comment>
<keyword evidence="11 20" id="KW-0378">Hydrolase</keyword>
<dbReference type="InterPro" id="IPR036144">
    <property type="entry name" value="RibA-like_sf"/>
</dbReference>
<feature type="binding site" evidence="20">
    <location>
        <position position="270"/>
    </location>
    <ligand>
        <name>Zn(2+)</name>
        <dbReference type="ChEBI" id="CHEBI:29105"/>
        <note>catalytic</note>
    </ligand>
</feature>
<dbReference type="NCBIfam" id="NF001591">
    <property type="entry name" value="PRK00393.1"/>
    <property type="match status" value="1"/>
</dbReference>
<evidence type="ECO:0000256" key="9">
    <source>
        <dbReference type="ARBA" id="ARBA00022723"/>
    </source>
</evidence>
<evidence type="ECO:0000256" key="7">
    <source>
        <dbReference type="ARBA" id="ARBA00005520"/>
    </source>
</evidence>
<dbReference type="HAMAP" id="MF_00179">
    <property type="entry name" value="RibA"/>
    <property type="match status" value="1"/>
</dbReference>
<dbReference type="GO" id="GO:0005525">
    <property type="term" value="F:GTP binding"/>
    <property type="evidence" value="ECO:0007669"/>
    <property type="project" value="UniProtKB-KW"/>
</dbReference>
<organism evidence="22 23">
    <name type="scientific">Pediococcus argentinicus</name>
    <dbReference type="NCBI Taxonomy" id="480391"/>
    <lineage>
        <taxon>Bacteria</taxon>
        <taxon>Bacillati</taxon>
        <taxon>Bacillota</taxon>
        <taxon>Bacilli</taxon>
        <taxon>Lactobacillales</taxon>
        <taxon>Lactobacillaceae</taxon>
        <taxon>Pediococcus</taxon>
    </lineage>
</organism>
<dbReference type="Pfam" id="PF00926">
    <property type="entry name" value="DHBP_synthase"/>
    <property type="match status" value="1"/>
</dbReference>
<keyword evidence="14 20" id="KW-0342">GTP-binding</keyword>
<keyword evidence="16" id="KW-0456">Lyase</keyword>
<sequence length="399" mass="44174">MSEERVIKSLTALKRGGLVIVADDKSREAEGDMIGIAELVKPETVNRMISSAKGLLCVPMSRNNADRLGLSPIVSSSHDRFQTAFTLSVDSNETKTGISAYERAKTIKSLADSTSLSKDFFHPGHVFPLVAKDGGVVERRGHTEAAVDLARLAGCNPVSYICEIVKKNGQMARTSELKAMAEGLEIPFLTIEDIVEYRIKHEDNIIRDEADVHLPTVFGNFKLRGFSSIQDSRPILSISKNVNVTESIPLVRLHSECLTGDVFGSKRCDCGEQLHNTLNKIENDGNGMVLYLPQEGRGIGLLNKLKAYELQEQGLDTVQANEQLGFQPDERSYDLAAATLYHMGINKIRLLTNNPDKVQQLAKYGIEVAEVVPIQTEPTSEDLKYLKTKKKKFHHQLDL</sequence>
<dbReference type="Gene3D" id="3.40.50.10990">
    <property type="entry name" value="GTP cyclohydrolase II"/>
    <property type="match status" value="1"/>
</dbReference>
<evidence type="ECO:0000256" key="5">
    <source>
        <dbReference type="ARBA" id="ARBA00004853"/>
    </source>
</evidence>
<evidence type="ECO:0000313" key="23">
    <source>
        <dbReference type="Proteomes" id="UP000051249"/>
    </source>
</evidence>
<dbReference type="CDD" id="cd00641">
    <property type="entry name" value="GTP_cyclohydro2"/>
    <property type="match status" value="1"/>
</dbReference>
<dbReference type="Pfam" id="PF00925">
    <property type="entry name" value="GTP_cyclohydro2"/>
    <property type="match status" value="1"/>
</dbReference>
<dbReference type="InterPro" id="IPR017945">
    <property type="entry name" value="DHBP_synth_RibB-like_a/b_dom"/>
</dbReference>
<feature type="binding site" evidence="20">
    <location>
        <position position="268"/>
    </location>
    <ligand>
        <name>Zn(2+)</name>
        <dbReference type="ChEBI" id="CHEBI:29105"/>
        <note>catalytic</note>
    </ligand>
</feature>
<feature type="binding site" evidence="20">
    <location>
        <position position="357"/>
    </location>
    <ligand>
        <name>GTP</name>
        <dbReference type="ChEBI" id="CHEBI:37565"/>
    </ligand>
</feature>
<evidence type="ECO:0000313" key="22">
    <source>
        <dbReference type="EMBL" id="KRO24889.1"/>
    </source>
</evidence>
<evidence type="ECO:0000256" key="20">
    <source>
        <dbReference type="HAMAP-Rule" id="MF_00179"/>
    </source>
</evidence>
<comment type="similarity">
    <text evidence="7">In the N-terminal section; belongs to the DHBP synthase family.</text>
</comment>
<evidence type="ECO:0000259" key="21">
    <source>
        <dbReference type="Pfam" id="PF00925"/>
    </source>
</evidence>
<keyword evidence="10 20" id="KW-0547">Nucleotide-binding</keyword>
<dbReference type="EC" id="3.5.4.25" evidence="20"/>
<feature type="binding site" evidence="20">
    <location>
        <position position="352"/>
    </location>
    <ligand>
        <name>GTP</name>
        <dbReference type="ChEBI" id="CHEBI:37565"/>
    </ligand>
</feature>
<comment type="function">
    <text evidence="4">Catalyzes the conversion of D-ribulose 5-phosphate to formate and 3,4-dihydroxy-2-butanone 4-phosphate.</text>
</comment>
<evidence type="ECO:0000256" key="15">
    <source>
        <dbReference type="ARBA" id="ARBA00023211"/>
    </source>
</evidence>
<dbReference type="GO" id="GO:0008686">
    <property type="term" value="F:3,4-dihydroxy-2-butanone-4-phosphate synthase activity"/>
    <property type="evidence" value="ECO:0007669"/>
    <property type="project" value="UniProtKB-EC"/>
</dbReference>
<feature type="binding site" evidence="20">
    <location>
        <begin position="252"/>
        <end position="256"/>
    </location>
    <ligand>
        <name>GTP</name>
        <dbReference type="ChEBI" id="CHEBI:37565"/>
    </ligand>
</feature>
<comment type="cofactor">
    <cofactor evidence="2">
        <name>Mn(2+)</name>
        <dbReference type="ChEBI" id="CHEBI:29035"/>
    </cofactor>
</comment>
<comment type="catalytic activity">
    <reaction evidence="19 20">
        <text>GTP + 4 H2O = 2,5-diamino-6-hydroxy-4-(5-phosphoribosylamino)-pyrimidine + formate + 2 phosphate + 3 H(+)</text>
        <dbReference type="Rhea" id="RHEA:23704"/>
        <dbReference type="ChEBI" id="CHEBI:15377"/>
        <dbReference type="ChEBI" id="CHEBI:15378"/>
        <dbReference type="ChEBI" id="CHEBI:15740"/>
        <dbReference type="ChEBI" id="CHEBI:37565"/>
        <dbReference type="ChEBI" id="CHEBI:43474"/>
        <dbReference type="ChEBI" id="CHEBI:58614"/>
        <dbReference type="EC" id="3.5.4.25"/>
    </reaction>
</comment>
<name>A0A0R2NGE5_9LACO</name>
<feature type="binding site" evidence="20">
    <location>
        <position position="317"/>
    </location>
    <ligand>
        <name>GTP</name>
        <dbReference type="ChEBI" id="CHEBI:37565"/>
    </ligand>
</feature>
<comment type="pathway">
    <text evidence="5 20">Cofactor biosynthesis; riboflavin biosynthesis; 5-amino-6-(D-ribitylamino)uracil from GTP: step 1/4.</text>
</comment>
<dbReference type="PANTHER" id="PTHR21327:SF18">
    <property type="entry name" value="3,4-DIHYDROXY-2-BUTANONE 4-PHOSPHATE SYNTHASE"/>
    <property type="match status" value="1"/>
</dbReference>
<evidence type="ECO:0000256" key="16">
    <source>
        <dbReference type="ARBA" id="ARBA00023239"/>
    </source>
</evidence>
<dbReference type="NCBIfam" id="TIGR00506">
    <property type="entry name" value="ribB"/>
    <property type="match status" value="1"/>
</dbReference>
<dbReference type="FunFam" id="3.90.870.10:FF:000001">
    <property type="entry name" value="Riboflavin biosynthesis protein RibBA"/>
    <property type="match status" value="1"/>
</dbReference>
<dbReference type="GO" id="GO:0008270">
    <property type="term" value="F:zinc ion binding"/>
    <property type="evidence" value="ECO:0007669"/>
    <property type="project" value="UniProtKB-UniRule"/>
</dbReference>
<comment type="similarity">
    <text evidence="20">Belongs to the GTP cyclohydrolase II family.</text>
</comment>
<evidence type="ECO:0000256" key="1">
    <source>
        <dbReference type="ARBA" id="ARBA00000141"/>
    </source>
</evidence>
<accession>A0A0R2NGE5</accession>
<keyword evidence="17" id="KW-0511">Multifunctional enzyme</keyword>
<evidence type="ECO:0000256" key="10">
    <source>
        <dbReference type="ARBA" id="ARBA00022741"/>
    </source>
</evidence>
<evidence type="ECO:0000256" key="13">
    <source>
        <dbReference type="ARBA" id="ARBA00022842"/>
    </source>
</evidence>
<feature type="binding site" evidence="20">
    <location>
        <position position="257"/>
    </location>
    <ligand>
        <name>Zn(2+)</name>
        <dbReference type="ChEBI" id="CHEBI:29105"/>
        <note>catalytic</note>
    </ligand>
</feature>
<dbReference type="OrthoDB" id="9793111at2"/>
<comment type="function">
    <text evidence="18 20">Catalyzes the conversion of GTP to 2,5-diamino-6-ribosylamino-4(3H)-pyrimidinone 5'-phosphate (DARP), formate and pyrophosphate.</text>
</comment>
<evidence type="ECO:0000256" key="6">
    <source>
        <dbReference type="ARBA" id="ARBA00004904"/>
    </source>
</evidence>
<reference evidence="22 23" key="1">
    <citation type="journal article" date="2015" name="Genome Announc.">
        <title>Expanding the biotechnology potential of lactobacilli through comparative genomics of 213 strains and associated genera.</title>
        <authorList>
            <person name="Sun Z."/>
            <person name="Harris H.M."/>
            <person name="McCann A."/>
            <person name="Guo C."/>
            <person name="Argimon S."/>
            <person name="Zhang W."/>
            <person name="Yang X."/>
            <person name="Jeffery I.B."/>
            <person name="Cooney J.C."/>
            <person name="Kagawa T.F."/>
            <person name="Liu W."/>
            <person name="Song Y."/>
            <person name="Salvetti E."/>
            <person name="Wrobel A."/>
            <person name="Rasinkangas P."/>
            <person name="Parkhill J."/>
            <person name="Rea M.C."/>
            <person name="O'Sullivan O."/>
            <person name="Ritari J."/>
            <person name="Douillard F.P."/>
            <person name="Paul Ross R."/>
            <person name="Yang R."/>
            <person name="Briner A.E."/>
            <person name="Felis G.E."/>
            <person name="de Vos W.M."/>
            <person name="Barrangou R."/>
            <person name="Klaenhammer T.R."/>
            <person name="Caufield P.W."/>
            <person name="Cui Y."/>
            <person name="Zhang H."/>
            <person name="O'Toole P.W."/>
        </authorList>
    </citation>
    <scope>NUCLEOTIDE SEQUENCE [LARGE SCALE GENOMIC DNA]</scope>
    <source>
        <strain evidence="22 23">DSM 23026</strain>
    </source>
</reference>
<evidence type="ECO:0000256" key="17">
    <source>
        <dbReference type="ARBA" id="ARBA00023268"/>
    </source>
</evidence>
<keyword evidence="23" id="KW-1185">Reference proteome</keyword>
<feature type="domain" description="GTP cyclohydrolase II" evidence="21">
    <location>
        <begin position="210"/>
        <end position="373"/>
    </location>
</feature>
<dbReference type="AlphaFoldDB" id="A0A0R2NGE5"/>
<dbReference type="PATRIC" id="fig|480391.4.peg.561"/>
<evidence type="ECO:0000256" key="3">
    <source>
        <dbReference type="ARBA" id="ARBA00001946"/>
    </source>
</evidence>
<dbReference type="UniPathway" id="UPA00275">
    <property type="reaction ID" value="UER00399"/>
</dbReference>
<comment type="catalytic activity">
    <reaction evidence="1">
        <text>D-ribulose 5-phosphate = (2S)-2-hydroxy-3-oxobutyl phosphate + formate + H(+)</text>
        <dbReference type="Rhea" id="RHEA:18457"/>
        <dbReference type="ChEBI" id="CHEBI:15378"/>
        <dbReference type="ChEBI" id="CHEBI:15740"/>
        <dbReference type="ChEBI" id="CHEBI:58121"/>
        <dbReference type="ChEBI" id="CHEBI:58830"/>
        <dbReference type="EC" id="4.1.99.12"/>
    </reaction>
</comment>
<dbReference type="InterPro" id="IPR000422">
    <property type="entry name" value="DHBP_synthase_RibB"/>
</dbReference>
<dbReference type="Proteomes" id="UP000051249">
    <property type="component" value="Unassembled WGS sequence"/>
</dbReference>
<gene>
    <name evidence="20" type="primary">ribA</name>
    <name evidence="22" type="ORF">IV88_GL000553</name>
</gene>
<feature type="active site" description="Nucleophile" evidence="20">
    <location>
        <position position="331"/>
    </location>
</feature>
<dbReference type="PIRSF" id="PIRSF001259">
    <property type="entry name" value="RibA"/>
    <property type="match status" value="1"/>
</dbReference>
<dbReference type="GO" id="GO:0003935">
    <property type="term" value="F:GTP cyclohydrolase II activity"/>
    <property type="evidence" value="ECO:0007669"/>
    <property type="project" value="UniProtKB-UniRule"/>
</dbReference>
<evidence type="ECO:0000256" key="19">
    <source>
        <dbReference type="ARBA" id="ARBA00049295"/>
    </source>
</evidence>
<dbReference type="InterPro" id="IPR000926">
    <property type="entry name" value="RibA"/>
</dbReference>
<dbReference type="GO" id="GO:0009231">
    <property type="term" value="P:riboflavin biosynthetic process"/>
    <property type="evidence" value="ECO:0007669"/>
    <property type="project" value="UniProtKB-UniRule"/>
</dbReference>
<keyword evidence="13" id="KW-0460">Magnesium</keyword>